<feature type="region of interest" description="Disordered" evidence="3">
    <location>
        <begin position="1459"/>
        <end position="1485"/>
    </location>
</feature>
<protein>
    <submittedName>
        <fullName evidence="5">KIAA2026 ortholog</fullName>
    </submittedName>
</protein>
<dbReference type="InterPro" id="IPR056522">
    <property type="entry name" value="KIAA2026_hel"/>
</dbReference>
<proteinExistence type="predicted"/>
<feature type="region of interest" description="Disordered" evidence="3">
    <location>
        <begin position="1367"/>
        <end position="1395"/>
    </location>
</feature>
<feature type="compositionally biased region" description="Basic and acidic residues" evidence="3">
    <location>
        <begin position="549"/>
        <end position="559"/>
    </location>
</feature>
<feature type="compositionally biased region" description="Basic and acidic residues" evidence="3">
    <location>
        <begin position="525"/>
        <end position="538"/>
    </location>
</feature>
<feature type="region of interest" description="Disordered" evidence="3">
    <location>
        <begin position="1801"/>
        <end position="1839"/>
    </location>
</feature>
<feature type="compositionally biased region" description="Polar residues" evidence="3">
    <location>
        <begin position="1817"/>
        <end position="1833"/>
    </location>
</feature>
<reference evidence="5" key="1">
    <citation type="submission" date="2025-08" db="UniProtKB">
        <authorList>
            <consortium name="Ensembl"/>
        </authorList>
    </citation>
    <scope>IDENTIFICATION</scope>
</reference>
<feature type="domain" description="Bromo" evidence="4">
    <location>
        <begin position="67"/>
        <end position="145"/>
    </location>
</feature>
<evidence type="ECO:0000313" key="5">
    <source>
        <dbReference type="Ensembl" id="ENSFHEP00000017181.1"/>
    </source>
</evidence>
<keyword evidence="1 2" id="KW-0103">Bromodomain</keyword>
<evidence type="ECO:0000256" key="3">
    <source>
        <dbReference type="SAM" id="MobiDB-lite"/>
    </source>
</evidence>
<dbReference type="Pfam" id="PF23450">
    <property type="entry name" value="KIAA2026_hel"/>
    <property type="match status" value="1"/>
</dbReference>
<evidence type="ECO:0000313" key="6">
    <source>
        <dbReference type="Proteomes" id="UP000265000"/>
    </source>
</evidence>
<dbReference type="PANTHER" id="PTHR31095:SF3">
    <property type="entry name" value="RIKEN CDNA 9930021J03 GENE"/>
    <property type="match status" value="1"/>
</dbReference>
<feature type="compositionally biased region" description="Polar residues" evidence="3">
    <location>
        <begin position="1468"/>
        <end position="1483"/>
    </location>
</feature>
<feature type="region of interest" description="Disordered" evidence="3">
    <location>
        <begin position="177"/>
        <end position="197"/>
    </location>
</feature>
<evidence type="ECO:0000259" key="4">
    <source>
        <dbReference type="PROSITE" id="PS50014"/>
    </source>
</evidence>
<feature type="compositionally biased region" description="Low complexity" evidence="3">
    <location>
        <begin position="719"/>
        <end position="728"/>
    </location>
</feature>
<dbReference type="InterPro" id="IPR001487">
    <property type="entry name" value="Bromodomain"/>
</dbReference>
<feature type="compositionally biased region" description="Basic and acidic residues" evidence="3">
    <location>
        <begin position="571"/>
        <end position="585"/>
    </location>
</feature>
<dbReference type="CDD" id="cd04369">
    <property type="entry name" value="Bromodomain"/>
    <property type="match status" value="1"/>
</dbReference>
<dbReference type="Gene3D" id="1.20.920.10">
    <property type="entry name" value="Bromodomain-like"/>
    <property type="match status" value="1"/>
</dbReference>
<feature type="region of interest" description="Disordered" evidence="3">
    <location>
        <begin position="1"/>
        <end position="46"/>
    </location>
</feature>
<feature type="compositionally biased region" description="Basic residues" evidence="3">
    <location>
        <begin position="560"/>
        <end position="570"/>
    </location>
</feature>
<dbReference type="InterPro" id="IPR040214">
    <property type="entry name" value="BRD10"/>
</dbReference>
<feature type="compositionally biased region" description="Acidic residues" evidence="3">
    <location>
        <begin position="729"/>
        <end position="739"/>
    </location>
</feature>
<feature type="region of interest" description="Disordered" evidence="3">
    <location>
        <begin position="498"/>
        <end position="621"/>
    </location>
</feature>
<name>A0A3Q2PU69_FUNHE</name>
<accession>A0A3Q2PU69</accession>
<keyword evidence="6" id="KW-1185">Reference proteome</keyword>
<dbReference type="PROSITE" id="PS50014">
    <property type="entry name" value="BROMODOMAIN_2"/>
    <property type="match status" value="1"/>
</dbReference>
<dbReference type="Proteomes" id="UP000265000">
    <property type="component" value="Unplaced"/>
</dbReference>
<feature type="region of interest" description="Disordered" evidence="3">
    <location>
        <begin position="716"/>
        <end position="739"/>
    </location>
</feature>
<dbReference type="Pfam" id="PF00439">
    <property type="entry name" value="Bromodomain"/>
    <property type="match status" value="1"/>
</dbReference>
<feature type="compositionally biased region" description="Polar residues" evidence="3">
    <location>
        <begin position="501"/>
        <end position="512"/>
    </location>
</feature>
<evidence type="ECO:0000256" key="2">
    <source>
        <dbReference type="PROSITE-ProRule" id="PRU00035"/>
    </source>
</evidence>
<dbReference type="GeneTree" id="ENSGT00390000011483"/>
<feature type="region of interest" description="Disordered" evidence="3">
    <location>
        <begin position="219"/>
        <end position="243"/>
    </location>
</feature>
<feature type="region of interest" description="Disordered" evidence="3">
    <location>
        <begin position="1180"/>
        <end position="1225"/>
    </location>
</feature>
<dbReference type="PANTHER" id="PTHR31095">
    <property type="entry name" value="RIKEN CDNA 9930021J03 GENE"/>
    <property type="match status" value="1"/>
</dbReference>
<feature type="compositionally biased region" description="Low complexity" evidence="3">
    <location>
        <begin position="596"/>
        <end position="606"/>
    </location>
</feature>
<dbReference type="SUPFAM" id="SSF47370">
    <property type="entry name" value="Bromodomain"/>
    <property type="match status" value="1"/>
</dbReference>
<dbReference type="SMART" id="SM00297">
    <property type="entry name" value="BROMO"/>
    <property type="match status" value="1"/>
</dbReference>
<feature type="compositionally biased region" description="Pro residues" evidence="3">
    <location>
        <begin position="1010"/>
        <end position="1019"/>
    </location>
</feature>
<feature type="region of interest" description="Disordered" evidence="3">
    <location>
        <begin position="795"/>
        <end position="820"/>
    </location>
</feature>
<feature type="region of interest" description="Disordered" evidence="3">
    <location>
        <begin position="1005"/>
        <end position="1031"/>
    </location>
</feature>
<dbReference type="InterPro" id="IPR036427">
    <property type="entry name" value="Bromodomain-like_sf"/>
</dbReference>
<sequence>LCALGQPAAVTPEKPAHSNGTWEPEAVVPLRSPGGDGPSTPSGSVEDDMSYEVQQAYKIFTGFLSDKHKGITGTFLQPIGHRDAQHGTEGARGQVHSLLRQSMCLRRIEEKFVSQQYESITEFVADFRLMLENCYRYYGVDHWVSKQGQKLEIMLEQKLTLLSRVLREKTSLAVTSKGRFGAEEDRGSGGTSTRRRQASRYLATVSGAGHESVMVRTLRQEEQQRVKEEKRQRELEKKEAEEMSAKEVEEWEQGLLSQAAPHTVGTLWELPAIGHFLCLAQTALNLPEIVFFELERCLLMPRCSPLLSKVMSTLLSPPQRRATLQRRPALPYRRWESELRQRVAGWYRAVGASHNQPRRAEQLGLCHQFFGVLGEASPLEETPFHLLPFHQRVWLLKGLCDHVYETQKDVQDAVLAQPIHECRESILGYDSKENAYIHFPHFCGADLRIYRQSPGAPPAFPFPSLLVRRVDVKPATDGEASAEAKSEAEAAGLNVAEHSYTGRSAPSAVTQEEVSRACGPQTPPRSDRLQADIRDAKSARLSPEAGRQPSEERADDKIWTKRKKRKKKRARDQPPGEEREEKRPQPADGWSPPPAEAAGAVAPKVATTITRREKKKKDKTGEGRSLFCNLDELRELISKTEDELDELESMKKRLGRWYYKKEAVKELHSTLIRLLNELLPWEPKLAKAYQRNRLRLKKECDDFKKHPEYNNFVREECLSSSSSSSSSSSDDDEDDYEETDMEKIHRADLEEEDQEHVVPRGLWSGGKPLKAKMAFIRTPSILIIDTLIKDVTRKNEARPGSVPQSPSGDPSWAAGFPPHSSASPVLNPTCKLPPGYTPIPTLLARSVGNKVTLMRRPTHFPGASTVSRQATAKAPLQTDALPKAPQGTPSQTEPQSPVQVVCKVSGGVGHLVKTDGSSQVRIPAHSVVDKTTVEKVMQQVLFLPSTHLIQKHEAKAAPGSPQHPNVLQGAASKAAAPVCMSTDVPGFSIPDGRIPVQQVAPLAEARRPGNPAPAGPPTLQPGAPNPARLKGPQVCTVKASTVKGGPPGPSAEADRLTQPKQELKTVCIRDSQSILVTTRGGNTGIVKVQTSSEQNSLGSFPTSPVITISPQLKAFLVSKTSPPTASVAAQTSLALPAPSPAPSVTSSSPIRGLAGKTGAAAALSRFSSVSTAVTKISPPVNSAACSSPFPPSASKNPAVAPSPSSSGFSNEPAGRTGVKRSSTEEMSQFTKYILVTSSSNHPASKETPSSGSDKFSDGLQTQMFLKFSLLQVNVTVAMSPDCSPQLDARTSLPALSPTQAAPSTSVISQASRPAAHTAATLLAEKVNGKERRVPAAALSSGSAAQVTTRTGACTAQTRAAFLDQKPLHGKSATGESGTATCNTTSAPTAHSASPTCATGPVTQRIIINTSTHLTAGTQIVLNNACFVVPPQGLAPGSHVLIISNPAPQVPAATSTSAEAVLPPKGTSPAATVTPQAPGLSQSAARLPSMPTVSSPFVACTPALGQSLLPSTPHVAPFRLTGAPGAGSALIPSKTNVVSALPRLPPAHGCNFVLPPVCASALISSPPRLGSVPVLPSPVKTTTPSLGSALPTVRVTGGTGTQTNFSSAVTSAVSTSSPRLPEALSALPVLLSSSAGAFHNPVTPAPAAVSAASPITNTAALRGDSVQAGPGKVPARTTGPFVHPVLSGARTQELPTVAVPPILSPAARSQALPVATVPPIGSTIISTFEAAPPASTALITPPVASPVTKSTVSPPVILTNQALRANPVQTSASGLHGNSPSKLLISTDGAVLSAVRCQVDQPGTTACPKPRDALVVSPNASSGLLQTRDSTSQPRHGDAN</sequence>
<dbReference type="Ensembl" id="ENSFHET00000025814.1">
    <property type="protein sequence ID" value="ENSFHEP00000017181.1"/>
    <property type="gene ID" value="ENSFHEG00000018962.1"/>
</dbReference>
<evidence type="ECO:0000256" key="1">
    <source>
        <dbReference type="ARBA" id="ARBA00023117"/>
    </source>
</evidence>
<reference evidence="5" key="2">
    <citation type="submission" date="2025-09" db="UniProtKB">
        <authorList>
            <consortium name="Ensembl"/>
        </authorList>
    </citation>
    <scope>IDENTIFICATION</scope>
</reference>
<organism evidence="5 6">
    <name type="scientific">Fundulus heteroclitus</name>
    <name type="common">Killifish</name>
    <name type="synonym">Mummichog</name>
    <dbReference type="NCBI Taxonomy" id="8078"/>
    <lineage>
        <taxon>Eukaryota</taxon>
        <taxon>Metazoa</taxon>
        <taxon>Chordata</taxon>
        <taxon>Craniata</taxon>
        <taxon>Vertebrata</taxon>
        <taxon>Euteleostomi</taxon>
        <taxon>Actinopterygii</taxon>
        <taxon>Neopterygii</taxon>
        <taxon>Teleostei</taxon>
        <taxon>Neoteleostei</taxon>
        <taxon>Acanthomorphata</taxon>
        <taxon>Ovalentaria</taxon>
        <taxon>Atherinomorphae</taxon>
        <taxon>Cyprinodontiformes</taxon>
        <taxon>Fundulidae</taxon>
        <taxon>Fundulus</taxon>
    </lineage>
</organism>
<feature type="compositionally biased region" description="Polar residues" evidence="3">
    <location>
        <begin position="1373"/>
        <end position="1395"/>
    </location>
</feature>